<feature type="region of interest" description="Disordered" evidence="1">
    <location>
        <begin position="33"/>
        <end position="52"/>
    </location>
</feature>
<evidence type="ECO:0000256" key="1">
    <source>
        <dbReference type="SAM" id="MobiDB-lite"/>
    </source>
</evidence>
<sequence>MAIELSEEEMRKALFGASVDPVTPKATAQVVDITSTPPAPSPATRPKKTTGYHTSKLRVTLHVSTVYDGEVEVFVHDSSSLSKLVAEQEAKAAAKNKKYKYLELISVESISR</sequence>
<comment type="caution">
    <text evidence="2">The sequence shown here is derived from an EMBL/GenBank/DDBJ whole genome shotgun (WGS) entry which is preliminary data.</text>
</comment>
<dbReference type="EMBL" id="CABVIE010000002">
    <property type="protein sequence ID" value="VVO64347.1"/>
    <property type="molecule type" value="Genomic_DNA"/>
</dbReference>
<proteinExistence type="predicted"/>
<name>A0A8H2NPF2_PSEFL</name>
<accession>A0A8H2NPF2</accession>
<evidence type="ECO:0000313" key="2">
    <source>
        <dbReference type="EMBL" id="VVO64347.1"/>
    </source>
</evidence>
<dbReference type="AlphaFoldDB" id="A0A8H2NPF2"/>
<dbReference type="RefSeq" id="WP_150757159.1">
    <property type="nucleotide sequence ID" value="NZ_CABVIE010000002.1"/>
</dbReference>
<evidence type="ECO:0000313" key="3">
    <source>
        <dbReference type="Proteomes" id="UP000325723"/>
    </source>
</evidence>
<reference evidence="2 3" key="1">
    <citation type="submission" date="2019-09" db="EMBL/GenBank/DDBJ databases">
        <authorList>
            <person name="Chandra G."/>
            <person name="Truman W A."/>
        </authorList>
    </citation>
    <scope>NUCLEOTIDE SEQUENCE [LARGE SCALE GENOMIC DNA]</scope>
    <source>
        <strain evidence="2">PS900</strain>
    </source>
</reference>
<organism evidence="2 3">
    <name type="scientific">Pseudomonas fluorescens</name>
    <dbReference type="NCBI Taxonomy" id="294"/>
    <lineage>
        <taxon>Bacteria</taxon>
        <taxon>Pseudomonadati</taxon>
        <taxon>Pseudomonadota</taxon>
        <taxon>Gammaproteobacteria</taxon>
        <taxon>Pseudomonadales</taxon>
        <taxon>Pseudomonadaceae</taxon>
        <taxon>Pseudomonas</taxon>
    </lineage>
</organism>
<gene>
    <name evidence="2" type="ORF">PS900_00970</name>
</gene>
<dbReference type="Proteomes" id="UP000325723">
    <property type="component" value="Unassembled WGS sequence"/>
</dbReference>
<protein>
    <submittedName>
        <fullName evidence="2">Uncharacterized protein</fullName>
    </submittedName>
</protein>